<evidence type="ECO:0000256" key="1">
    <source>
        <dbReference type="ARBA" id="ARBA00022737"/>
    </source>
</evidence>
<dbReference type="Proteomes" id="UP000243217">
    <property type="component" value="Unassembled WGS sequence"/>
</dbReference>
<evidence type="ECO:0000256" key="3">
    <source>
        <dbReference type="PROSITE-ProRule" id="PRU00023"/>
    </source>
</evidence>
<feature type="region of interest" description="Disordered" evidence="4">
    <location>
        <begin position="281"/>
        <end position="318"/>
    </location>
</feature>
<dbReference type="InterPro" id="IPR002110">
    <property type="entry name" value="Ankyrin_rpt"/>
</dbReference>
<keyword evidence="2 3" id="KW-0040">ANK repeat</keyword>
<keyword evidence="1" id="KW-0677">Repeat</keyword>
<dbReference type="SUPFAM" id="SSF48403">
    <property type="entry name" value="Ankyrin repeat"/>
    <property type="match status" value="1"/>
</dbReference>
<feature type="compositionally biased region" description="Polar residues" evidence="4">
    <location>
        <begin position="281"/>
        <end position="298"/>
    </location>
</feature>
<dbReference type="PROSITE" id="PS50088">
    <property type="entry name" value="ANK_REPEAT"/>
    <property type="match status" value="2"/>
</dbReference>
<dbReference type="PROSITE" id="PS50297">
    <property type="entry name" value="ANK_REP_REGION"/>
    <property type="match status" value="1"/>
</dbReference>
<feature type="repeat" description="ANK" evidence="3">
    <location>
        <begin position="439"/>
        <end position="471"/>
    </location>
</feature>
<protein>
    <submittedName>
        <fullName evidence="5">Uncharacterized protein</fullName>
    </submittedName>
</protein>
<dbReference type="Pfam" id="PF12796">
    <property type="entry name" value="Ank_2"/>
    <property type="match status" value="2"/>
</dbReference>
<proteinExistence type="predicted"/>
<accession>A0A1V9ZCW0</accession>
<dbReference type="EMBL" id="JNBS01002022">
    <property type="protein sequence ID" value="OQR95835.1"/>
    <property type="molecule type" value="Genomic_DNA"/>
</dbReference>
<dbReference type="STRING" id="74557.A0A1V9ZCW0"/>
<name>A0A1V9ZCW0_9STRA</name>
<dbReference type="Gene3D" id="1.25.40.20">
    <property type="entry name" value="Ankyrin repeat-containing domain"/>
    <property type="match status" value="1"/>
</dbReference>
<evidence type="ECO:0000256" key="4">
    <source>
        <dbReference type="SAM" id="MobiDB-lite"/>
    </source>
</evidence>
<gene>
    <name evidence="5" type="ORF">THRCLA_07532</name>
</gene>
<organism evidence="5 6">
    <name type="scientific">Thraustotheca clavata</name>
    <dbReference type="NCBI Taxonomy" id="74557"/>
    <lineage>
        <taxon>Eukaryota</taxon>
        <taxon>Sar</taxon>
        <taxon>Stramenopiles</taxon>
        <taxon>Oomycota</taxon>
        <taxon>Saprolegniomycetes</taxon>
        <taxon>Saprolegniales</taxon>
        <taxon>Achlyaceae</taxon>
        <taxon>Thraustotheca</taxon>
    </lineage>
</organism>
<evidence type="ECO:0000313" key="6">
    <source>
        <dbReference type="Proteomes" id="UP000243217"/>
    </source>
</evidence>
<dbReference type="SMART" id="SM00248">
    <property type="entry name" value="ANK"/>
    <property type="match status" value="3"/>
</dbReference>
<feature type="repeat" description="ANK" evidence="3">
    <location>
        <begin position="474"/>
        <end position="506"/>
    </location>
</feature>
<feature type="compositionally biased region" description="Basic and acidic residues" evidence="4">
    <location>
        <begin position="299"/>
        <end position="317"/>
    </location>
</feature>
<dbReference type="PANTHER" id="PTHR24171:SF9">
    <property type="entry name" value="ANKYRIN REPEAT DOMAIN-CONTAINING PROTEIN 39"/>
    <property type="match status" value="1"/>
</dbReference>
<dbReference type="InterPro" id="IPR036770">
    <property type="entry name" value="Ankyrin_rpt-contain_sf"/>
</dbReference>
<sequence>MAELKTLKSKLEKALNIEKDPLKWTNDVYDLISQLLDQALENDLGDPRDRLGIGATTLVQTAQNACIRYERQQIKTLLAQEPSADVVRICNGKKVIGEECLRILNSLNALSLQTWNEAVLCPELNGPILANPRMDILARDMRSRMIKIRMAHRRIDSLSRLEEALRMTTEATKEYENLENKVAMEINARIHAEADARNNVDHIGQEQQTKSTGESSIPKSLLGRQSTLESLDLQHILASQMEQTMANNAAIVHPTSLDEKKGKDSESFAKALFTEEDSEITKPSTPIITESNPAADTVNTKKESKLRAKREERERDRRNKLKKTINEEDDSKAIEAIKVRTVKDKMIHGRRTKNYKMKNEADKKRLDQVFKARAEVEEGDDDTEEEKIHRAEARKFLIKYDGNIWLATKTGKLDIVKKYFLVESPERLLTLHNKDVNEGRRTLLHTACWWGHANIAQYLIQLGADIDAIDTIQSKTTPLIEAARAGRSDIVKLLLDERACVSHQDSHGDTPLHWAARRGWNSLVIYMAQHAQQQTPGIAPKLFSIENYHGYMCMEVGRTAYLSDVIRKEFAFVITATREQRRATRLHGLNRMRRSSMRLVPTALLPPTYMHEAAFENVVDVKAEVLHDLAQLGINLGAYSYSRG</sequence>
<evidence type="ECO:0000256" key="2">
    <source>
        <dbReference type="ARBA" id="ARBA00023043"/>
    </source>
</evidence>
<keyword evidence="6" id="KW-1185">Reference proteome</keyword>
<reference evidence="5 6" key="1">
    <citation type="journal article" date="2014" name="Genome Biol. Evol.">
        <title>The secreted proteins of Achlya hypogyna and Thraustotheca clavata identify the ancestral oomycete secretome and reveal gene acquisitions by horizontal gene transfer.</title>
        <authorList>
            <person name="Misner I."/>
            <person name="Blouin N."/>
            <person name="Leonard G."/>
            <person name="Richards T.A."/>
            <person name="Lane C.E."/>
        </authorList>
    </citation>
    <scope>NUCLEOTIDE SEQUENCE [LARGE SCALE GENOMIC DNA]</scope>
    <source>
        <strain evidence="5 6">ATCC 34112</strain>
    </source>
</reference>
<dbReference type="PANTHER" id="PTHR24171">
    <property type="entry name" value="ANKYRIN REPEAT DOMAIN-CONTAINING PROTEIN 39-RELATED"/>
    <property type="match status" value="1"/>
</dbReference>
<dbReference type="AlphaFoldDB" id="A0A1V9ZCW0"/>
<dbReference type="OrthoDB" id="6781668at2759"/>
<evidence type="ECO:0000313" key="5">
    <source>
        <dbReference type="EMBL" id="OQR95835.1"/>
    </source>
</evidence>
<comment type="caution">
    <text evidence="5">The sequence shown here is derived from an EMBL/GenBank/DDBJ whole genome shotgun (WGS) entry which is preliminary data.</text>
</comment>